<gene>
    <name evidence="1" type="ORF">CO058_03550</name>
</gene>
<protein>
    <submittedName>
        <fullName evidence="1">Uncharacterized protein</fullName>
    </submittedName>
</protein>
<accession>A0A2M8EKW7</accession>
<comment type="caution">
    <text evidence="1">The sequence shown here is derived from an EMBL/GenBank/DDBJ whole genome shotgun (WGS) entry which is preliminary data.</text>
</comment>
<evidence type="ECO:0000313" key="1">
    <source>
        <dbReference type="EMBL" id="PJC23378.1"/>
    </source>
</evidence>
<dbReference type="EMBL" id="PFSJ01000026">
    <property type="protein sequence ID" value="PJC23378.1"/>
    <property type="molecule type" value="Genomic_DNA"/>
</dbReference>
<dbReference type="AlphaFoldDB" id="A0A2M8EKW7"/>
<evidence type="ECO:0000313" key="2">
    <source>
        <dbReference type="Proteomes" id="UP000229756"/>
    </source>
</evidence>
<reference evidence="2" key="1">
    <citation type="submission" date="2017-09" db="EMBL/GenBank/DDBJ databases">
        <title>Depth-based differentiation of microbial function through sediment-hosted aquifers and enrichment of novel symbionts in the deep terrestrial subsurface.</title>
        <authorList>
            <person name="Probst A.J."/>
            <person name="Ladd B."/>
            <person name="Jarett J.K."/>
            <person name="Geller-Mcgrath D.E."/>
            <person name="Sieber C.M.K."/>
            <person name="Emerson J.B."/>
            <person name="Anantharaman K."/>
            <person name="Thomas B.C."/>
            <person name="Malmstrom R."/>
            <person name="Stieglmeier M."/>
            <person name="Klingl A."/>
            <person name="Woyke T."/>
            <person name="Ryan C.M."/>
            <person name="Banfield J.F."/>
        </authorList>
    </citation>
    <scope>NUCLEOTIDE SEQUENCE [LARGE SCALE GENOMIC DNA]</scope>
</reference>
<organism evidence="1 2">
    <name type="scientific">candidate division WWE3 bacterium CG_4_9_14_0_2_um_filter_35_11</name>
    <dbReference type="NCBI Taxonomy" id="1975077"/>
    <lineage>
        <taxon>Bacteria</taxon>
        <taxon>Katanobacteria</taxon>
    </lineage>
</organism>
<sequence>MGYESALDATRSISGGIPLVPEAFTYLVGDNAPEQIKFRQTGEKGIVLYEDRNPFGIIKIGGKPKDINETLHMDTRFG</sequence>
<dbReference type="Proteomes" id="UP000229756">
    <property type="component" value="Unassembled WGS sequence"/>
</dbReference>
<name>A0A2M8EKW7_UNCKA</name>
<proteinExistence type="predicted"/>